<comment type="caution">
    <text evidence="1">The sequence shown here is derived from an EMBL/GenBank/DDBJ whole genome shotgun (WGS) entry which is preliminary data.</text>
</comment>
<keyword evidence="2" id="KW-1185">Reference proteome</keyword>
<protein>
    <submittedName>
        <fullName evidence="1">Uncharacterized protein</fullName>
    </submittedName>
</protein>
<dbReference type="Proteomes" id="UP001433508">
    <property type="component" value="Unassembled WGS sequence"/>
</dbReference>
<evidence type="ECO:0000313" key="1">
    <source>
        <dbReference type="EMBL" id="KAK9233782.1"/>
    </source>
</evidence>
<name>A0ACC3SSP5_LIPKO</name>
<reference evidence="2" key="1">
    <citation type="journal article" date="2024" name="Front. Bioeng. Biotechnol.">
        <title>Genome-scale model development and genomic sequencing of the oleaginous clade Lipomyces.</title>
        <authorList>
            <person name="Czajka J.J."/>
            <person name="Han Y."/>
            <person name="Kim J."/>
            <person name="Mondo S.J."/>
            <person name="Hofstad B.A."/>
            <person name="Robles A."/>
            <person name="Haridas S."/>
            <person name="Riley R."/>
            <person name="LaButti K."/>
            <person name="Pangilinan J."/>
            <person name="Andreopoulos W."/>
            <person name="Lipzen A."/>
            <person name="Yan J."/>
            <person name="Wang M."/>
            <person name="Ng V."/>
            <person name="Grigoriev I.V."/>
            <person name="Spatafora J.W."/>
            <person name="Magnuson J.K."/>
            <person name="Baker S.E."/>
            <person name="Pomraning K.R."/>
        </authorList>
    </citation>
    <scope>NUCLEOTIDE SEQUENCE [LARGE SCALE GENOMIC DNA]</scope>
    <source>
        <strain evidence="2">CBS 7786</strain>
    </source>
</reference>
<organism evidence="1 2">
    <name type="scientific">Lipomyces kononenkoae</name>
    <name type="common">Yeast</name>
    <dbReference type="NCBI Taxonomy" id="34357"/>
    <lineage>
        <taxon>Eukaryota</taxon>
        <taxon>Fungi</taxon>
        <taxon>Dikarya</taxon>
        <taxon>Ascomycota</taxon>
        <taxon>Saccharomycotina</taxon>
        <taxon>Lipomycetes</taxon>
        <taxon>Lipomycetales</taxon>
        <taxon>Lipomycetaceae</taxon>
        <taxon>Lipomyces</taxon>
    </lineage>
</organism>
<accession>A0ACC3SSP5</accession>
<evidence type="ECO:0000313" key="2">
    <source>
        <dbReference type="Proteomes" id="UP001433508"/>
    </source>
</evidence>
<sequence>MELLRLMNWVSGEQCRFNPRMQRHICSFISNKNVFFAEFKRSYEEALGNSRSAADNTMRKAPRTYFHMRPQNQSR</sequence>
<gene>
    <name evidence="1" type="ORF">V1525DRAFT_415383</name>
</gene>
<dbReference type="EMBL" id="MU971600">
    <property type="protein sequence ID" value="KAK9233782.1"/>
    <property type="molecule type" value="Genomic_DNA"/>
</dbReference>
<proteinExistence type="predicted"/>